<proteinExistence type="inferred from homology"/>
<reference evidence="9" key="1">
    <citation type="journal article" date="2019" name="Int. J. Syst. Evol. Microbiol.">
        <title>The Global Catalogue of Microorganisms (GCM) 10K type strain sequencing project: providing services to taxonomists for standard genome sequencing and annotation.</title>
        <authorList>
            <consortium name="The Broad Institute Genomics Platform"/>
            <consortium name="The Broad Institute Genome Sequencing Center for Infectious Disease"/>
            <person name="Wu L."/>
            <person name="Ma J."/>
        </authorList>
    </citation>
    <scope>NUCLEOTIDE SEQUENCE [LARGE SCALE GENOMIC DNA]</scope>
    <source>
        <strain evidence="9">CGMCC 4.7242</strain>
    </source>
</reference>
<dbReference type="Pfam" id="PF22660">
    <property type="entry name" value="RS_preATP-grasp-like"/>
    <property type="match status" value="1"/>
</dbReference>
<dbReference type="InterPro" id="IPR054350">
    <property type="entry name" value="PurT/PurK_preATP-grasp"/>
</dbReference>
<dbReference type="Proteomes" id="UP001597353">
    <property type="component" value="Unassembled WGS sequence"/>
</dbReference>
<dbReference type="SUPFAM" id="SSF52440">
    <property type="entry name" value="PreATP-grasp domain"/>
    <property type="match status" value="1"/>
</dbReference>
<dbReference type="SUPFAM" id="SSF56059">
    <property type="entry name" value="Glutathione synthetase ATP-binding domain-like"/>
    <property type="match status" value="1"/>
</dbReference>
<accession>A0ABW4S5V0</accession>
<comment type="caution">
    <text evidence="8">The sequence shown here is derived from an EMBL/GenBank/DDBJ whole genome shotgun (WGS) entry which is preliminary data.</text>
</comment>
<feature type="compositionally biased region" description="Pro residues" evidence="6">
    <location>
        <begin position="361"/>
        <end position="371"/>
    </location>
</feature>
<feature type="binding site" evidence="4">
    <location>
        <position position="193"/>
    </location>
    <ligand>
        <name>ATP</name>
        <dbReference type="ChEBI" id="CHEBI:30616"/>
    </ligand>
</feature>
<organism evidence="8 9">
    <name type="scientific">Halodurantibacterium flavum</name>
    <dbReference type="NCBI Taxonomy" id="1382802"/>
    <lineage>
        <taxon>Bacteria</taxon>
        <taxon>Pseudomonadati</taxon>
        <taxon>Pseudomonadota</taxon>
        <taxon>Alphaproteobacteria</taxon>
        <taxon>Rhodobacterales</taxon>
        <taxon>Paracoccaceae</taxon>
        <taxon>Halodurantibacterium</taxon>
    </lineage>
</organism>
<feature type="domain" description="ATP-grasp" evidence="7">
    <location>
        <begin position="114"/>
        <end position="299"/>
    </location>
</feature>
<dbReference type="InterPro" id="IPR005875">
    <property type="entry name" value="PurK"/>
</dbReference>
<evidence type="ECO:0000313" key="8">
    <source>
        <dbReference type="EMBL" id="MFD1912845.1"/>
    </source>
</evidence>
<dbReference type="Pfam" id="PF02222">
    <property type="entry name" value="ATP-grasp"/>
    <property type="match status" value="1"/>
</dbReference>
<evidence type="ECO:0000256" key="4">
    <source>
        <dbReference type="HAMAP-Rule" id="MF_01928"/>
    </source>
</evidence>
<dbReference type="NCBIfam" id="NF004675">
    <property type="entry name" value="PRK06019.1-1"/>
    <property type="match status" value="1"/>
</dbReference>
<dbReference type="InterPro" id="IPR011761">
    <property type="entry name" value="ATP-grasp"/>
</dbReference>
<dbReference type="InterPro" id="IPR011054">
    <property type="entry name" value="Rudment_hybrid_motif"/>
</dbReference>
<dbReference type="Pfam" id="PF17769">
    <property type="entry name" value="PurK_C"/>
    <property type="match status" value="1"/>
</dbReference>
<evidence type="ECO:0000256" key="1">
    <source>
        <dbReference type="ARBA" id="ARBA00022741"/>
    </source>
</evidence>
<dbReference type="RefSeq" id="WP_390261692.1">
    <property type="nucleotide sequence ID" value="NZ_JBHUGH010000009.1"/>
</dbReference>
<feature type="binding site" evidence="4">
    <location>
        <position position="110"/>
    </location>
    <ligand>
        <name>ATP</name>
        <dbReference type="ChEBI" id="CHEBI:30616"/>
    </ligand>
</feature>
<comment type="function">
    <text evidence="4">Catalyzes the ATP-dependent conversion of 5-aminoimidazole ribonucleotide (AIR) and HCO(3)(-) to N5-carboxyaminoimidazole ribonucleotide (N5-CAIR).</text>
</comment>
<sequence length="371" mass="39374">MTERGATLGPGATIGILGGGQLGRMLSVAASRLGFRCHVYEPAANPPAADVAHRTFTAPYEDHEALAQFAKGVDVITYEFENVPTAALDLLESIVPIRPNRRALAISQDRLSEKAFLRDLGLATAPFAPVDRAADLDAALADIGMPAILKTRRLGYDGKGQARITAADQAGAALAAMAGAPAILEGFVTFSHEVSVIAARGLDGRVACYDPGENVHRDGILHTTTVPARLSMAQQTDAVILAGRILNALDYVGVMGVELFVTPAGLVVNEIAPRVHNSGHWTQNGCVIDQFEQHIRAVAGWPLGDGSRHSDIEMLNLIGEDVARVPELAGRADTAIHLYGKAEARPGRKMGHVNRRLPQPLNAPPMSPRGR</sequence>
<protein>
    <recommendedName>
        <fullName evidence="4 5">N5-carboxyaminoimidazole ribonucleotide synthase</fullName>
        <shortName evidence="4 5">N5-CAIR synthase</shortName>
        <ecNumber evidence="4 5">6.3.4.18</ecNumber>
    </recommendedName>
    <alternativeName>
        <fullName evidence="4 5">5-(carboxyamino)imidazole ribonucleotide synthetase</fullName>
    </alternativeName>
</protein>
<keyword evidence="9" id="KW-1185">Reference proteome</keyword>
<dbReference type="Gene3D" id="3.40.50.20">
    <property type="match status" value="1"/>
</dbReference>
<dbReference type="GO" id="GO:0034028">
    <property type="term" value="F:5-(carboxyamino)imidazole ribonucleotide synthase activity"/>
    <property type="evidence" value="ECO:0007669"/>
    <property type="project" value="UniProtKB-EC"/>
</dbReference>
<keyword evidence="3 4" id="KW-0067">ATP-binding</keyword>
<dbReference type="PANTHER" id="PTHR11609:SF5">
    <property type="entry name" value="PHOSPHORIBOSYLAMINOIMIDAZOLE CARBOXYLASE"/>
    <property type="match status" value="1"/>
</dbReference>
<feature type="region of interest" description="Disordered" evidence="6">
    <location>
        <begin position="347"/>
        <end position="371"/>
    </location>
</feature>
<dbReference type="PANTHER" id="PTHR11609">
    <property type="entry name" value="PURINE BIOSYNTHESIS PROTEIN 6/7, PUR6/7"/>
    <property type="match status" value="1"/>
</dbReference>
<dbReference type="InterPro" id="IPR016185">
    <property type="entry name" value="PreATP-grasp_dom_sf"/>
</dbReference>
<dbReference type="SUPFAM" id="SSF51246">
    <property type="entry name" value="Rudiment single hybrid motif"/>
    <property type="match status" value="1"/>
</dbReference>
<feature type="binding site" evidence="4">
    <location>
        <begin position="185"/>
        <end position="188"/>
    </location>
    <ligand>
        <name>ATP</name>
        <dbReference type="ChEBI" id="CHEBI:30616"/>
    </ligand>
</feature>
<dbReference type="InterPro" id="IPR013815">
    <property type="entry name" value="ATP_grasp_subdomain_1"/>
</dbReference>
<comment type="catalytic activity">
    <reaction evidence="4 5">
        <text>5-amino-1-(5-phospho-beta-D-ribosyl)imidazole + hydrogencarbonate + ATP = 5-carboxyamino-1-(5-phospho-D-ribosyl)imidazole + ADP + phosphate + 2 H(+)</text>
        <dbReference type="Rhea" id="RHEA:19317"/>
        <dbReference type="ChEBI" id="CHEBI:15378"/>
        <dbReference type="ChEBI" id="CHEBI:17544"/>
        <dbReference type="ChEBI" id="CHEBI:30616"/>
        <dbReference type="ChEBI" id="CHEBI:43474"/>
        <dbReference type="ChEBI" id="CHEBI:58730"/>
        <dbReference type="ChEBI" id="CHEBI:137981"/>
        <dbReference type="ChEBI" id="CHEBI:456216"/>
        <dbReference type="EC" id="6.3.4.18"/>
    </reaction>
</comment>
<dbReference type="NCBIfam" id="TIGR01161">
    <property type="entry name" value="purK"/>
    <property type="match status" value="1"/>
</dbReference>
<feature type="binding site" evidence="4">
    <location>
        <begin position="269"/>
        <end position="270"/>
    </location>
    <ligand>
        <name>ATP</name>
        <dbReference type="ChEBI" id="CHEBI:30616"/>
    </ligand>
</feature>
<gene>
    <name evidence="4 5" type="primary">purK</name>
    <name evidence="8" type="ORF">ACFSGJ_11555</name>
</gene>
<dbReference type="Gene3D" id="3.30.1490.20">
    <property type="entry name" value="ATP-grasp fold, A domain"/>
    <property type="match status" value="1"/>
</dbReference>
<evidence type="ECO:0000256" key="3">
    <source>
        <dbReference type="ARBA" id="ARBA00022840"/>
    </source>
</evidence>
<dbReference type="Gene3D" id="3.30.470.20">
    <property type="entry name" value="ATP-grasp fold, B domain"/>
    <property type="match status" value="1"/>
</dbReference>
<feature type="binding site" evidence="4">
    <location>
        <position position="216"/>
    </location>
    <ligand>
        <name>ATP</name>
        <dbReference type="ChEBI" id="CHEBI:30616"/>
    </ligand>
</feature>
<evidence type="ECO:0000256" key="2">
    <source>
        <dbReference type="ARBA" id="ARBA00022755"/>
    </source>
</evidence>
<comment type="similarity">
    <text evidence="4 5">Belongs to the PurK/PurT family.</text>
</comment>
<dbReference type="NCBIfam" id="NF004676">
    <property type="entry name" value="PRK06019.1-2"/>
    <property type="match status" value="1"/>
</dbReference>
<dbReference type="HAMAP" id="MF_01928">
    <property type="entry name" value="PurK"/>
    <property type="match status" value="1"/>
</dbReference>
<keyword evidence="4 5" id="KW-0436">Ligase</keyword>
<dbReference type="NCBIfam" id="NF004679">
    <property type="entry name" value="PRK06019.1-5"/>
    <property type="match status" value="1"/>
</dbReference>
<comment type="function">
    <text evidence="5">Catalyzes the ATP-dependent conversion of 5-aminoimidazole ribonucleotide (AIR) and HCO(3)- to N5-carboxyaminoimidazole ribonucleotide (N5-CAIR).</text>
</comment>
<comment type="subunit">
    <text evidence="4 5">Homodimer.</text>
</comment>
<dbReference type="EC" id="6.3.4.18" evidence="4 5"/>
<dbReference type="PROSITE" id="PS50975">
    <property type="entry name" value="ATP_GRASP"/>
    <property type="match status" value="1"/>
</dbReference>
<evidence type="ECO:0000256" key="6">
    <source>
        <dbReference type="SAM" id="MobiDB-lite"/>
    </source>
</evidence>
<feature type="binding site" evidence="4">
    <location>
        <begin position="155"/>
        <end position="161"/>
    </location>
    <ligand>
        <name>ATP</name>
        <dbReference type="ChEBI" id="CHEBI:30616"/>
    </ligand>
</feature>
<keyword evidence="2 4" id="KW-0658">Purine biosynthesis</keyword>
<dbReference type="EMBL" id="JBHUGH010000009">
    <property type="protein sequence ID" value="MFD1912845.1"/>
    <property type="molecule type" value="Genomic_DNA"/>
</dbReference>
<name>A0ABW4S5V0_9RHOB</name>
<evidence type="ECO:0000313" key="9">
    <source>
        <dbReference type="Proteomes" id="UP001597353"/>
    </source>
</evidence>
<evidence type="ECO:0000256" key="5">
    <source>
        <dbReference type="RuleBase" id="RU361200"/>
    </source>
</evidence>
<keyword evidence="1 4" id="KW-0547">Nucleotide-binding</keyword>
<dbReference type="InterPro" id="IPR003135">
    <property type="entry name" value="ATP-grasp_carboxylate-amine"/>
</dbReference>
<evidence type="ECO:0000259" key="7">
    <source>
        <dbReference type="PROSITE" id="PS50975"/>
    </source>
</evidence>
<comment type="pathway">
    <text evidence="4 5">Purine metabolism; IMP biosynthesis via de novo pathway; 5-amino-1-(5-phospho-D-ribosyl)imidazole-4-carboxylate from 5-amino-1-(5-phospho-D-ribosyl)imidazole (N5-CAIR route): step 1/2.</text>
</comment>
<feature type="binding site" evidence="4">
    <location>
        <position position="150"/>
    </location>
    <ligand>
        <name>ATP</name>
        <dbReference type="ChEBI" id="CHEBI:30616"/>
    </ligand>
</feature>
<dbReference type="InterPro" id="IPR040686">
    <property type="entry name" value="PurK_C"/>
</dbReference>